<evidence type="ECO:0000313" key="1">
    <source>
        <dbReference type="EMBL" id="KAK9155483.1"/>
    </source>
</evidence>
<reference evidence="1 2" key="1">
    <citation type="submission" date="2024-01" db="EMBL/GenBank/DDBJ databases">
        <title>Genome assemblies of Stephania.</title>
        <authorList>
            <person name="Yang L."/>
        </authorList>
    </citation>
    <scope>NUCLEOTIDE SEQUENCE [LARGE SCALE GENOMIC DNA]</scope>
    <source>
        <strain evidence="1">QJT</strain>
        <tissue evidence="1">Leaf</tissue>
    </source>
</reference>
<gene>
    <name evidence="1" type="ORF">Sjap_002963</name>
</gene>
<sequence length="178" mass="20033">MENFKEFVDHLLCIIPFEIETCRLYGLESTFAGHPIVEDALDLNTALGMNLKALTPTTESESPNSHQKALTLRRLSLYSRLSSDSSLFVSSAPRGDVGSSPELHRTNRWMMRRCTSMWRDVSTPKKLLEGAGDGVDPMRHVQAGEEELYISFYQDIEGKNSSLEKHVQTGFYSSTIMP</sequence>
<evidence type="ECO:0000313" key="2">
    <source>
        <dbReference type="Proteomes" id="UP001417504"/>
    </source>
</evidence>
<organism evidence="1 2">
    <name type="scientific">Stephania japonica</name>
    <dbReference type="NCBI Taxonomy" id="461633"/>
    <lineage>
        <taxon>Eukaryota</taxon>
        <taxon>Viridiplantae</taxon>
        <taxon>Streptophyta</taxon>
        <taxon>Embryophyta</taxon>
        <taxon>Tracheophyta</taxon>
        <taxon>Spermatophyta</taxon>
        <taxon>Magnoliopsida</taxon>
        <taxon>Ranunculales</taxon>
        <taxon>Menispermaceae</taxon>
        <taxon>Menispermoideae</taxon>
        <taxon>Cissampelideae</taxon>
        <taxon>Stephania</taxon>
    </lineage>
</organism>
<name>A0AAP0PT19_9MAGN</name>
<proteinExistence type="predicted"/>
<comment type="caution">
    <text evidence="1">The sequence shown here is derived from an EMBL/GenBank/DDBJ whole genome shotgun (WGS) entry which is preliminary data.</text>
</comment>
<dbReference type="AlphaFoldDB" id="A0AAP0PT19"/>
<dbReference type="Proteomes" id="UP001417504">
    <property type="component" value="Unassembled WGS sequence"/>
</dbReference>
<keyword evidence="2" id="KW-1185">Reference proteome</keyword>
<protein>
    <recommendedName>
        <fullName evidence="3">Lipid-A-disaccharide synthase</fullName>
    </recommendedName>
</protein>
<accession>A0AAP0PT19</accession>
<evidence type="ECO:0008006" key="3">
    <source>
        <dbReference type="Google" id="ProtNLM"/>
    </source>
</evidence>
<dbReference type="EMBL" id="JBBNAE010000001">
    <property type="protein sequence ID" value="KAK9155483.1"/>
    <property type="molecule type" value="Genomic_DNA"/>
</dbReference>